<dbReference type="EMBL" id="LAZR01000746">
    <property type="protein sequence ID" value="KKN58860.1"/>
    <property type="molecule type" value="Genomic_DNA"/>
</dbReference>
<protein>
    <submittedName>
        <fullName evidence="3">Uncharacterized protein</fullName>
    </submittedName>
</protein>
<organism evidence="3">
    <name type="scientific">marine sediment metagenome</name>
    <dbReference type="NCBI Taxonomy" id="412755"/>
    <lineage>
        <taxon>unclassified sequences</taxon>
        <taxon>metagenomes</taxon>
        <taxon>ecological metagenomes</taxon>
    </lineage>
</organism>
<evidence type="ECO:0000313" key="3">
    <source>
        <dbReference type="EMBL" id="KKN58860.1"/>
    </source>
</evidence>
<accession>A0A0F9RQX6</accession>
<comment type="caution">
    <text evidence="3">The sequence shown here is derived from an EMBL/GenBank/DDBJ whole genome shotgun (WGS) entry which is preliminary data.</text>
</comment>
<keyword evidence="2" id="KW-1133">Transmembrane helix</keyword>
<feature type="transmembrane region" description="Helical" evidence="2">
    <location>
        <begin position="132"/>
        <end position="156"/>
    </location>
</feature>
<dbReference type="AlphaFoldDB" id="A0A0F9RQX6"/>
<name>A0A0F9RQX6_9ZZZZ</name>
<sequence>MSSTTSIIDISLDFSKAEVLVSKTLQKAIEVDSKADETIFKIDQAARRLVVQDVNLEKVQTRADVLAQVMDEQSALAFAWEEQVNVLKQEMTNAEVKQERLDQKQKEIDQAIEVANSRALANFRRTAAFGTYIFQAIGASLGQTLTLLAETVSLAVETAHMMNRVALSAALTGGPVAAVLFAGGIIIRLALIAGLLYLQVQILNHKNRVDQEFQSLVGALRIITI</sequence>
<gene>
    <name evidence="3" type="ORF">LCGC14_0547670</name>
</gene>
<proteinExistence type="predicted"/>
<evidence type="ECO:0000256" key="1">
    <source>
        <dbReference type="SAM" id="Coils"/>
    </source>
</evidence>
<feature type="coiled-coil region" evidence="1">
    <location>
        <begin position="77"/>
        <end position="114"/>
    </location>
</feature>
<feature type="transmembrane region" description="Helical" evidence="2">
    <location>
        <begin position="176"/>
        <end position="198"/>
    </location>
</feature>
<keyword evidence="2" id="KW-0472">Membrane</keyword>
<keyword evidence="2" id="KW-0812">Transmembrane</keyword>
<evidence type="ECO:0000256" key="2">
    <source>
        <dbReference type="SAM" id="Phobius"/>
    </source>
</evidence>
<reference evidence="3" key="1">
    <citation type="journal article" date="2015" name="Nature">
        <title>Complex archaea that bridge the gap between prokaryotes and eukaryotes.</title>
        <authorList>
            <person name="Spang A."/>
            <person name="Saw J.H."/>
            <person name="Jorgensen S.L."/>
            <person name="Zaremba-Niedzwiedzka K."/>
            <person name="Martijn J."/>
            <person name="Lind A.E."/>
            <person name="van Eijk R."/>
            <person name="Schleper C."/>
            <person name="Guy L."/>
            <person name="Ettema T.J."/>
        </authorList>
    </citation>
    <scope>NUCLEOTIDE SEQUENCE</scope>
</reference>
<keyword evidence="1" id="KW-0175">Coiled coil</keyword>